<dbReference type="SUPFAM" id="SSF48264">
    <property type="entry name" value="Cytochrome P450"/>
    <property type="match status" value="1"/>
</dbReference>
<keyword evidence="11 14" id="KW-0408">Iron</keyword>
<dbReference type="PANTHER" id="PTHR24292">
    <property type="entry name" value="CYTOCHROME P450"/>
    <property type="match status" value="1"/>
</dbReference>
<dbReference type="Pfam" id="PF00067">
    <property type="entry name" value="p450"/>
    <property type="match status" value="1"/>
</dbReference>
<evidence type="ECO:0000256" key="8">
    <source>
        <dbReference type="ARBA" id="ARBA00022824"/>
    </source>
</evidence>
<dbReference type="Gene3D" id="1.10.630.10">
    <property type="entry name" value="Cytochrome P450"/>
    <property type="match status" value="1"/>
</dbReference>
<dbReference type="InterPro" id="IPR036396">
    <property type="entry name" value="Cyt_P450_sf"/>
</dbReference>
<dbReference type="Proteomes" id="UP000037069">
    <property type="component" value="Unassembled WGS sequence"/>
</dbReference>
<evidence type="ECO:0000256" key="15">
    <source>
        <dbReference type="RuleBase" id="RU000461"/>
    </source>
</evidence>
<organism evidence="16 17">
    <name type="scientific">Lucilia cuprina</name>
    <name type="common">Green bottle fly</name>
    <name type="synonym">Australian sheep blowfly</name>
    <dbReference type="NCBI Taxonomy" id="7375"/>
    <lineage>
        <taxon>Eukaryota</taxon>
        <taxon>Metazoa</taxon>
        <taxon>Ecdysozoa</taxon>
        <taxon>Arthropoda</taxon>
        <taxon>Hexapoda</taxon>
        <taxon>Insecta</taxon>
        <taxon>Pterygota</taxon>
        <taxon>Neoptera</taxon>
        <taxon>Endopterygota</taxon>
        <taxon>Diptera</taxon>
        <taxon>Brachycera</taxon>
        <taxon>Muscomorpha</taxon>
        <taxon>Oestroidea</taxon>
        <taxon>Calliphoridae</taxon>
        <taxon>Luciliinae</taxon>
        <taxon>Lucilia</taxon>
    </lineage>
</organism>
<keyword evidence="12 15" id="KW-0503">Monooxygenase</keyword>
<feature type="non-terminal residue" evidence="16">
    <location>
        <position position="515"/>
    </location>
</feature>
<dbReference type="GO" id="GO:0016705">
    <property type="term" value="F:oxidoreductase activity, acting on paired donors, with incorporation or reduction of molecular oxygen"/>
    <property type="evidence" value="ECO:0007669"/>
    <property type="project" value="InterPro"/>
</dbReference>
<keyword evidence="10 15" id="KW-0560">Oxidoreductase</keyword>
<dbReference type="PANTHER" id="PTHR24292:SF54">
    <property type="entry name" value="CYP9F3-RELATED"/>
    <property type="match status" value="1"/>
</dbReference>
<dbReference type="EMBL" id="JRES01001160">
    <property type="protein sequence ID" value="KNC24973.1"/>
    <property type="molecule type" value="Genomic_DNA"/>
</dbReference>
<dbReference type="OrthoDB" id="2789670at2759"/>
<sequence>MWIEFLILLAVAGYLFYRWATINNNFFKDRGIPYSKPTILFGNFLEMVLRKKSMFDLIIDIYNEHNGKIYGVFDQRQPLYLIRDPEVIKQIAIKDFDHFINHRTIFGDENDADQNKNLFAASLFMMKDNKWKDMRSTLSPVFTGSKMRQMFQLMNEVAQETLAYLKKQNGVNSNDGIDMDIKDFITRFTNDIIASTAFGLKVNSYTDEKNEFYMMGKKVTTFTFIQNLKFMCYANFKKIMKLLNVQLFDKKQTDYFMHLVLDAMKYRKEHNIIRPDMINMLMEAKGLLKGDNPKPVNREWSDVDIVGQCFLFFFAGFETSASLTCFTAHELMENPDCQEKLLQEIQDVEQSLEGKPLTYDALQNMRYLDMVVQECLRKWPGAIAIDRVCNKDITYDLDNGEKLELKKGDALWIPVVGFHRDPQYFENPTKFDPERFSEENKDQIKPFTYLPFGVGPRNCIGSRFALLETKVLIYYIVRDFHIKAAEKSCIPLKLSPNGFQLIPKQGFWLKFAART</sequence>
<dbReference type="FunFam" id="1.10.630.10:FF:000042">
    <property type="entry name" value="Cytochrome P450"/>
    <property type="match status" value="1"/>
</dbReference>
<evidence type="ECO:0000256" key="10">
    <source>
        <dbReference type="ARBA" id="ARBA00023002"/>
    </source>
</evidence>
<dbReference type="PRINTS" id="PR00385">
    <property type="entry name" value="P450"/>
</dbReference>
<keyword evidence="6 14" id="KW-0349">Heme</keyword>
<dbReference type="InterPro" id="IPR050476">
    <property type="entry name" value="Insect_CytP450_Detox"/>
</dbReference>
<keyword evidence="8" id="KW-0256">Endoplasmic reticulum</keyword>
<evidence type="ECO:0000313" key="17">
    <source>
        <dbReference type="Proteomes" id="UP000037069"/>
    </source>
</evidence>
<dbReference type="CDD" id="cd11056">
    <property type="entry name" value="CYP6-like"/>
    <property type="match status" value="1"/>
</dbReference>
<keyword evidence="9" id="KW-0492">Microsome</keyword>
<reference evidence="16 17" key="1">
    <citation type="journal article" date="2015" name="Nat. Commun.">
        <title>Lucilia cuprina genome unlocks parasitic fly biology to underpin future interventions.</title>
        <authorList>
            <person name="Anstead C.A."/>
            <person name="Korhonen P.K."/>
            <person name="Young N.D."/>
            <person name="Hall R.S."/>
            <person name="Jex A.R."/>
            <person name="Murali S.C."/>
            <person name="Hughes D.S."/>
            <person name="Lee S.F."/>
            <person name="Perry T."/>
            <person name="Stroehlein A.J."/>
            <person name="Ansell B.R."/>
            <person name="Breugelmans B."/>
            <person name="Hofmann A."/>
            <person name="Qu J."/>
            <person name="Dugan S."/>
            <person name="Lee S.L."/>
            <person name="Chao H."/>
            <person name="Dinh H."/>
            <person name="Han Y."/>
            <person name="Doddapaneni H.V."/>
            <person name="Worley K.C."/>
            <person name="Muzny D.M."/>
            <person name="Ioannidis P."/>
            <person name="Waterhouse R.M."/>
            <person name="Zdobnov E.M."/>
            <person name="James P.J."/>
            <person name="Bagnall N.H."/>
            <person name="Kotze A.C."/>
            <person name="Gibbs R.A."/>
            <person name="Richards S."/>
            <person name="Batterham P."/>
            <person name="Gasser R.B."/>
        </authorList>
    </citation>
    <scope>NUCLEOTIDE SEQUENCE [LARGE SCALE GENOMIC DNA]</scope>
    <source>
        <strain evidence="16 17">LS</strain>
        <tissue evidence="16">Full body</tissue>
    </source>
</reference>
<evidence type="ECO:0000256" key="2">
    <source>
        <dbReference type="ARBA" id="ARBA00003690"/>
    </source>
</evidence>
<evidence type="ECO:0000256" key="3">
    <source>
        <dbReference type="ARBA" id="ARBA00004174"/>
    </source>
</evidence>
<evidence type="ECO:0000256" key="13">
    <source>
        <dbReference type="ARBA" id="ARBA00023136"/>
    </source>
</evidence>
<dbReference type="InterPro" id="IPR001128">
    <property type="entry name" value="Cyt_P450"/>
</dbReference>
<dbReference type="OMA" id="MLEWAWL"/>
<dbReference type="PROSITE" id="PS00086">
    <property type="entry name" value="CYTOCHROME_P450"/>
    <property type="match status" value="1"/>
</dbReference>
<evidence type="ECO:0000256" key="9">
    <source>
        <dbReference type="ARBA" id="ARBA00022848"/>
    </source>
</evidence>
<comment type="subcellular location">
    <subcellularLocation>
        <location evidence="4">Endoplasmic reticulum membrane</location>
        <topology evidence="4">Peripheral membrane protein</topology>
    </subcellularLocation>
    <subcellularLocation>
        <location evidence="3">Microsome membrane</location>
        <topology evidence="3">Peripheral membrane protein</topology>
    </subcellularLocation>
</comment>
<evidence type="ECO:0000313" key="16">
    <source>
        <dbReference type="EMBL" id="KNC24973.1"/>
    </source>
</evidence>
<comment type="similarity">
    <text evidence="5 15">Belongs to the cytochrome P450 family.</text>
</comment>
<evidence type="ECO:0000256" key="14">
    <source>
        <dbReference type="PIRSR" id="PIRSR602401-1"/>
    </source>
</evidence>
<dbReference type="AlphaFoldDB" id="A0A0L0BY58"/>
<dbReference type="STRING" id="7375.A0A0L0BY58"/>
<evidence type="ECO:0000256" key="5">
    <source>
        <dbReference type="ARBA" id="ARBA00010617"/>
    </source>
</evidence>
<dbReference type="GO" id="GO:0005789">
    <property type="term" value="C:endoplasmic reticulum membrane"/>
    <property type="evidence" value="ECO:0007669"/>
    <property type="project" value="UniProtKB-SubCell"/>
</dbReference>
<keyword evidence="17" id="KW-1185">Reference proteome</keyword>
<keyword evidence="7 14" id="KW-0479">Metal-binding</keyword>
<feature type="binding site" description="axial binding residue" evidence="14">
    <location>
        <position position="459"/>
    </location>
    <ligand>
        <name>heme</name>
        <dbReference type="ChEBI" id="CHEBI:30413"/>
    </ligand>
    <ligandPart>
        <name>Fe</name>
        <dbReference type="ChEBI" id="CHEBI:18248"/>
    </ligandPart>
</feature>
<accession>A0A0L0BY58</accession>
<name>A0A0L0BY58_LUCCU</name>
<comment type="function">
    <text evidence="2">May be involved in the metabolism of insect hormones and in the breakdown of synthetic insecticides.</text>
</comment>
<proteinExistence type="inferred from homology"/>
<dbReference type="InterPro" id="IPR002401">
    <property type="entry name" value="Cyt_P450_E_grp-I"/>
</dbReference>
<evidence type="ECO:0000256" key="7">
    <source>
        <dbReference type="ARBA" id="ARBA00022723"/>
    </source>
</evidence>
<dbReference type="GO" id="GO:0004497">
    <property type="term" value="F:monooxygenase activity"/>
    <property type="evidence" value="ECO:0007669"/>
    <property type="project" value="UniProtKB-KW"/>
</dbReference>
<keyword evidence="13" id="KW-0472">Membrane</keyword>
<dbReference type="GO" id="GO:0005506">
    <property type="term" value="F:iron ion binding"/>
    <property type="evidence" value="ECO:0007669"/>
    <property type="project" value="InterPro"/>
</dbReference>
<evidence type="ECO:0000256" key="6">
    <source>
        <dbReference type="ARBA" id="ARBA00022617"/>
    </source>
</evidence>
<comment type="caution">
    <text evidence="16">The sequence shown here is derived from an EMBL/GenBank/DDBJ whole genome shotgun (WGS) entry which is preliminary data.</text>
</comment>
<comment type="cofactor">
    <cofactor evidence="1 14">
        <name>heme</name>
        <dbReference type="ChEBI" id="CHEBI:30413"/>
    </cofactor>
</comment>
<protein>
    <submittedName>
        <fullName evidence="16">Putative cytochrome P450 9f2</fullName>
    </submittedName>
</protein>
<evidence type="ECO:0000256" key="1">
    <source>
        <dbReference type="ARBA" id="ARBA00001971"/>
    </source>
</evidence>
<evidence type="ECO:0000256" key="4">
    <source>
        <dbReference type="ARBA" id="ARBA00004406"/>
    </source>
</evidence>
<dbReference type="InterPro" id="IPR017972">
    <property type="entry name" value="Cyt_P450_CS"/>
</dbReference>
<evidence type="ECO:0000256" key="12">
    <source>
        <dbReference type="ARBA" id="ARBA00023033"/>
    </source>
</evidence>
<evidence type="ECO:0000256" key="11">
    <source>
        <dbReference type="ARBA" id="ARBA00023004"/>
    </source>
</evidence>
<dbReference type="GO" id="GO:0020037">
    <property type="term" value="F:heme binding"/>
    <property type="evidence" value="ECO:0007669"/>
    <property type="project" value="InterPro"/>
</dbReference>
<gene>
    <name evidence="16" type="ORF">FF38_11868</name>
</gene>
<dbReference type="PRINTS" id="PR00463">
    <property type="entry name" value="EP450I"/>
</dbReference>